<feature type="compositionally biased region" description="Polar residues" evidence="19">
    <location>
        <begin position="266"/>
        <end position="279"/>
    </location>
</feature>
<dbReference type="GO" id="GO:0006281">
    <property type="term" value="P:DNA repair"/>
    <property type="evidence" value="ECO:0007669"/>
    <property type="project" value="UniProtKB-KW"/>
</dbReference>
<feature type="region of interest" description="Disordered" evidence="19">
    <location>
        <begin position="224"/>
        <end position="351"/>
    </location>
</feature>
<keyword evidence="8" id="KW-0805">Transcription regulation</keyword>
<dbReference type="Gene3D" id="3.40.630.30">
    <property type="match status" value="1"/>
</dbReference>
<comment type="subcellular location">
    <subcellularLocation>
        <location evidence="1">Nucleus</location>
    </subcellularLocation>
</comment>
<dbReference type="FunFam" id="1.10.10.10:FF:000022">
    <property type="entry name" value="Histone acetyltransferase"/>
    <property type="match status" value="1"/>
</dbReference>
<dbReference type="Gene3D" id="2.30.30.140">
    <property type="match status" value="1"/>
</dbReference>
<evidence type="ECO:0000256" key="7">
    <source>
        <dbReference type="ARBA" id="ARBA00022990"/>
    </source>
</evidence>
<feature type="compositionally biased region" description="Basic and acidic residues" evidence="19">
    <location>
        <begin position="86"/>
        <end position="103"/>
    </location>
</feature>
<dbReference type="AlphaFoldDB" id="A0A8H7ZUS0"/>
<keyword evidence="22" id="KW-1185">Reference proteome</keyword>
<comment type="catalytic activity">
    <reaction evidence="16">
        <text>L-lysyl-[protein] + acetyl-CoA = N(6)-acetyl-L-lysyl-[protein] + CoA + H(+)</text>
        <dbReference type="Rhea" id="RHEA:45948"/>
        <dbReference type="Rhea" id="RHEA-COMP:9752"/>
        <dbReference type="Rhea" id="RHEA-COMP:10731"/>
        <dbReference type="ChEBI" id="CHEBI:15378"/>
        <dbReference type="ChEBI" id="CHEBI:29969"/>
        <dbReference type="ChEBI" id="CHEBI:57287"/>
        <dbReference type="ChEBI" id="CHEBI:57288"/>
        <dbReference type="ChEBI" id="CHEBI:61930"/>
    </reaction>
    <physiologicalReaction direction="left-to-right" evidence="16">
        <dbReference type="Rhea" id="RHEA:45949"/>
    </physiologicalReaction>
</comment>
<evidence type="ECO:0000256" key="5">
    <source>
        <dbReference type="ARBA" id="ARBA00022763"/>
    </source>
</evidence>
<comment type="caution">
    <text evidence="21">The sequence shown here is derived from an EMBL/GenBank/DDBJ whole genome shotgun (WGS) entry which is preliminary data.</text>
</comment>
<dbReference type="OrthoDB" id="787137at2759"/>
<keyword evidence="12" id="KW-0539">Nucleus</keyword>
<keyword evidence="5" id="KW-0227">DNA damage</keyword>
<sequence length="641" mass="71267">VGRGGAVTNRLRETVSGEPALLRLGSRPGLAGVWKKVRPGEALGRSTRGHLDPARGRRPAFPGTDLVPPPAAPSGSGVTAFPGATAERDREGRERAPAADGELKAAGAGRARGWRWDARAVGASGGPCEEAEHAAAGAAAPAANIVVGCKLFVQKVMGQQTELRRAEVLSIKEIAGVCEYYVHYEELTPNLLMVAFLPAFPFAEFRLDEWVPFGRLDVTKVIEYPKPKKGKPPTASQSRSTPAKSHKKKLPGKATPFLASSGAPDTPSQPGRASSSGSLLHQKRKLSESREHSEEPQHKVPRGSSVLSGAAGSEAMDDDADTADAEDDDGQFRQPKGFSKEAEIEKLRTSGSMTQSISEVSRVKNLNRIQIGKHEVEAWYFSPYPREFTNAETVYICEFCLSFFISPKQFSRHRVKCELFHPPGNEIYRNDNLSFFEIDGRKQRTWCRNLCLLSKLFLDHKTVYYDVDPFLFYIMTQKDEYGWHMIGYFSKEKESAEEYNLACILTLPQFQRMGYGKILISFSYELSKIEKKIGSPEKPLSDLGLLSYRAYWAEVIVKTLIRFHGEITIEEISAATSVAPNDVLHTLQTLDAIKVYKGAYIICLTDKVVEQYNRSLKKQRRVIDPKKLDWKPPVFTQAQLR</sequence>
<evidence type="ECO:0000256" key="1">
    <source>
        <dbReference type="ARBA" id="ARBA00004123"/>
    </source>
</evidence>
<comment type="catalytic activity">
    <reaction evidence="15">
        <text>(2E)-butenoyl-CoA + L-lysyl-[protein] = N(6)-(2E)-butenoyl-L-lysyl-[protein] + CoA + H(+)</text>
        <dbReference type="Rhea" id="RHEA:53908"/>
        <dbReference type="Rhea" id="RHEA-COMP:9752"/>
        <dbReference type="Rhea" id="RHEA-COMP:13707"/>
        <dbReference type="ChEBI" id="CHEBI:15378"/>
        <dbReference type="ChEBI" id="CHEBI:29969"/>
        <dbReference type="ChEBI" id="CHEBI:57287"/>
        <dbReference type="ChEBI" id="CHEBI:57332"/>
        <dbReference type="ChEBI" id="CHEBI:137954"/>
    </reaction>
    <physiologicalReaction direction="left-to-right" evidence="15">
        <dbReference type="Rhea" id="RHEA:53909"/>
    </physiologicalReaction>
</comment>
<keyword evidence="7" id="KW-0007">Acetylation</keyword>
<evidence type="ECO:0000313" key="21">
    <source>
        <dbReference type="EMBL" id="KAG5459869.1"/>
    </source>
</evidence>
<accession>A0A8H7ZUS0</accession>
<organism evidence="21 22">
    <name type="scientific">Olpidium bornovanus</name>
    <dbReference type="NCBI Taxonomy" id="278681"/>
    <lineage>
        <taxon>Eukaryota</taxon>
        <taxon>Fungi</taxon>
        <taxon>Fungi incertae sedis</taxon>
        <taxon>Olpidiomycota</taxon>
        <taxon>Olpidiomycotina</taxon>
        <taxon>Olpidiomycetes</taxon>
        <taxon>Olpidiales</taxon>
        <taxon>Olpidiaceae</taxon>
        <taxon>Olpidium</taxon>
    </lineage>
</organism>
<comment type="catalytic activity">
    <reaction evidence="17">
        <text>L-lysyl-[histone] + acetyl-CoA = N(6)-acetyl-L-lysyl-[histone] + CoA + H(+)</text>
        <dbReference type="Rhea" id="RHEA:21992"/>
        <dbReference type="Rhea" id="RHEA-COMP:9845"/>
        <dbReference type="Rhea" id="RHEA-COMP:11338"/>
        <dbReference type="ChEBI" id="CHEBI:15378"/>
        <dbReference type="ChEBI" id="CHEBI:29969"/>
        <dbReference type="ChEBI" id="CHEBI:57287"/>
        <dbReference type="ChEBI" id="CHEBI:57288"/>
        <dbReference type="ChEBI" id="CHEBI:61930"/>
        <dbReference type="EC" id="2.3.1.48"/>
    </reaction>
    <physiologicalReaction direction="left-to-right" evidence="17">
        <dbReference type="Rhea" id="RHEA:21993"/>
    </physiologicalReaction>
</comment>
<evidence type="ECO:0000256" key="15">
    <source>
        <dbReference type="ARBA" id="ARBA00047752"/>
    </source>
</evidence>
<name>A0A8H7ZUS0_9FUNG</name>
<dbReference type="InterPro" id="IPR002717">
    <property type="entry name" value="HAT_MYST-type"/>
</dbReference>
<dbReference type="Proteomes" id="UP000673691">
    <property type="component" value="Unassembled WGS sequence"/>
</dbReference>
<evidence type="ECO:0000256" key="10">
    <source>
        <dbReference type="ARBA" id="ARBA00023163"/>
    </source>
</evidence>
<evidence type="ECO:0000313" key="22">
    <source>
        <dbReference type="Proteomes" id="UP000673691"/>
    </source>
</evidence>
<dbReference type="InterPro" id="IPR025995">
    <property type="entry name" value="Tudor-knot"/>
</dbReference>
<keyword evidence="11" id="KW-0234">DNA repair</keyword>
<evidence type="ECO:0000256" key="11">
    <source>
        <dbReference type="ARBA" id="ARBA00023204"/>
    </source>
</evidence>
<dbReference type="InterPro" id="IPR016181">
    <property type="entry name" value="Acyl_CoA_acyltransferase"/>
</dbReference>
<feature type="region of interest" description="Disordered" evidence="19">
    <location>
        <begin position="41"/>
        <end position="106"/>
    </location>
</feature>
<evidence type="ECO:0000256" key="12">
    <source>
        <dbReference type="ARBA" id="ARBA00023242"/>
    </source>
</evidence>
<dbReference type="Gene3D" id="1.10.10.10">
    <property type="entry name" value="Winged helix-like DNA-binding domain superfamily/Winged helix DNA-binding domain"/>
    <property type="match status" value="1"/>
</dbReference>
<dbReference type="InterPro" id="IPR040706">
    <property type="entry name" value="Zf-MYST"/>
</dbReference>
<dbReference type="Gene3D" id="3.30.60.60">
    <property type="entry name" value="N-acetyl transferase-like"/>
    <property type="match status" value="1"/>
</dbReference>
<dbReference type="EMBL" id="JAEFCI010006160">
    <property type="protein sequence ID" value="KAG5459869.1"/>
    <property type="molecule type" value="Genomic_DNA"/>
</dbReference>
<dbReference type="PANTHER" id="PTHR10615">
    <property type="entry name" value="HISTONE ACETYLTRANSFERASE"/>
    <property type="match status" value="1"/>
</dbReference>
<evidence type="ECO:0000256" key="16">
    <source>
        <dbReference type="ARBA" id="ARBA00047787"/>
    </source>
</evidence>
<feature type="compositionally biased region" description="Acidic residues" evidence="19">
    <location>
        <begin position="315"/>
        <end position="329"/>
    </location>
</feature>
<dbReference type="Pfam" id="PF11717">
    <property type="entry name" value="Tudor-knot"/>
    <property type="match status" value="1"/>
</dbReference>
<proteinExistence type="inferred from homology"/>
<dbReference type="SUPFAM" id="SSF55729">
    <property type="entry name" value="Acyl-CoA N-acyltransferases (Nat)"/>
    <property type="match status" value="1"/>
</dbReference>
<evidence type="ECO:0000256" key="9">
    <source>
        <dbReference type="ARBA" id="ARBA00023159"/>
    </source>
</evidence>
<feature type="compositionally biased region" description="Basic and acidic residues" evidence="19">
    <location>
        <begin position="285"/>
        <end position="298"/>
    </location>
</feature>
<feature type="active site" description="Proton donor/acceptor" evidence="18">
    <location>
        <position position="537"/>
    </location>
</feature>
<comment type="catalytic activity">
    <reaction evidence="14">
        <text>2-hydroxyisobutanoyl-CoA + L-lysyl-[protein] = N(6)-(2-hydroxyisobutanoyl)-L-lysyl-[protein] + CoA + H(+)</text>
        <dbReference type="Rhea" id="RHEA:24180"/>
        <dbReference type="Rhea" id="RHEA-COMP:9752"/>
        <dbReference type="Rhea" id="RHEA-COMP:15921"/>
        <dbReference type="ChEBI" id="CHEBI:15378"/>
        <dbReference type="ChEBI" id="CHEBI:29969"/>
        <dbReference type="ChEBI" id="CHEBI:57287"/>
        <dbReference type="ChEBI" id="CHEBI:131780"/>
        <dbReference type="ChEBI" id="CHEBI:144968"/>
    </reaction>
    <physiologicalReaction direction="left-to-right" evidence="14">
        <dbReference type="Rhea" id="RHEA:24181"/>
    </physiologicalReaction>
</comment>
<gene>
    <name evidence="21" type="ORF">BJ554DRAFT_8159</name>
</gene>
<keyword evidence="4" id="KW-0808">Transferase</keyword>
<feature type="compositionally biased region" description="Basic and acidic residues" evidence="19">
    <location>
        <begin position="338"/>
        <end position="348"/>
    </location>
</feature>
<keyword evidence="9" id="KW-0010">Activator</keyword>
<feature type="domain" description="MYST-type HAT" evidence="20">
    <location>
        <begin position="361"/>
        <end position="632"/>
    </location>
</feature>
<dbReference type="Pfam" id="PF01853">
    <property type="entry name" value="MOZ_SAS"/>
    <property type="match status" value="1"/>
</dbReference>
<protein>
    <recommendedName>
        <fullName evidence="3">histone acetyltransferase</fullName>
        <ecNumber evidence="3">2.3.1.48</ecNumber>
    </recommendedName>
</protein>
<keyword evidence="10" id="KW-0804">Transcription</keyword>
<dbReference type="FunFam" id="3.40.630.30:FF:000002">
    <property type="entry name" value="Histone acetyltransferase"/>
    <property type="match status" value="1"/>
</dbReference>
<dbReference type="PROSITE" id="PS51726">
    <property type="entry name" value="MYST_HAT"/>
    <property type="match status" value="1"/>
</dbReference>
<evidence type="ECO:0000256" key="13">
    <source>
        <dbReference type="ARBA" id="ARBA00045805"/>
    </source>
</evidence>
<feature type="compositionally biased region" description="Polar residues" evidence="19">
    <location>
        <begin position="234"/>
        <end position="243"/>
    </location>
</feature>
<dbReference type="EC" id="2.3.1.48" evidence="3"/>
<evidence type="ECO:0000256" key="14">
    <source>
        <dbReference type="ARBA" id="ARBA00047557"/>
    </source>
</evidence>
<evidence type="ECO:0000256" key="6">
    <source>
        <dbReference type="ARBA" id="ARBA00022853"/>
    </source>
</evidence>
<feature type="non-terminal residue" evidence="21">
    <location>
        <position position="1"/>
    </location>
</feature>
<dbReference type="GO" id="GO:0000785">
    <property type="term" value="C:chromatin"/>
    <property type="evidence" value="ECO:0007669"/>
    <property type="project" value="TreeGrafter"/>
</dbReference>
<evidence type="ECO:0000256" key="3">
    <source>
        <dbReference type="ARBA" id="ARBA00013184"/>
    </source>
</evidence>
<evidence type="ECO:0000259" key="20">
    <source>
        <dbReference type="PROSITE" id="PS51726"/>
    </source>
</evidence>
<dbReference type="GO" id="GO:0005634">
    <property type="term" value="C:nucleus"/>
    <property type="evidence" value="ECO:0007669"/>
    <property type="project" value="UniProtKB-SubCell"/>
</dbReference>
<dbReference type="Pfam" id="PF17772">
    <property type="entry name" value="zf-MYST"/>
    <property type="match status" value="1"/>
</dbReference>
<dbReference type="InterPro" id="IPR050603">
    <property type="entry name" value="MYST_HAT"/>
</dbReference>
<evidence type="ECO:0000256" key="4">
    <source>
        <dbReference type="ARBA" id="ARBA00022679"/>
    </source>
</evidence>
<evidence type="ECO:0000256" key="18">
    <source>
        <dbReference type="PIRSR" id="PIRSR602717-51"/>
    </source>
</evidence>
<comment type="function">
    <text evidence="13">Catalytic component of the NuA4 histone acetyltransferase (HAT) complex which is involved in epigenetic transcriptional activation of selected genes principally by acetylation of nucleosomal histones H4, H3, H2B, H2A and H2A variant H2A.Z. Acetylates histone H4 to form H4K5ac, H4K8ac, H4K12ac and H4K16ac, histone H3 to form H3K14ac, and histone H2A to form H2AK4ac and H2AK7ac. The NuA4 complex is involved in the DNA damage response and is required for chromosome segregation. The NuA4 complex plays a direct role in repair of DNA double-strand breaks (DSBs) through homologous recombination. Recruitment to promoters depends on H3K4me. Also acetylates non-histone proteins. In addition to protein acetyltransferase, can use different acyl-CoA substrates, such as 2-hydroxyisobutanoyl-CoA (2-hydroxyisobutyryl-CoA) or (2E)-butenoyl-CoA (crotonyl-CoA), and is able to mediate protein 2-hydroxyisobutyrylation and crotonylation, respectively.</text>
</comment>
<reference evidence="21 22" key="1">
    <citation type="journal article" name="Sci. Rep.">
        <title>Genome-scale phylogenetic analyses confirm Olpidium as the closest living zoosporic fungus to the non-flagellated, terrestrial fungi.</title>
        <authorList>
            <person name="Chang Y."/>
            <person name="Rochon D."/>
            <person name="Sekimoto S."/>
            <person name="Wang Y."/>
            <person name="Chovatia M."/>
            <person name="Sandor L."/>
            <person name="Salamov A."/>
            <person name="Grigoriev I.V."/>
            <person name="Stajich J.E."/>
            <person name="Spatafora J.W."/>
        </authorList>
    </citation>
    <scope>NUCLEOTIDE SEQUENCE [LARGE SCALE GENOMIC DNA]</scope>
    <source>
        <strain evidence="21">S191</strain>
    </source>
</reference>
<evidence type="ECO:0000256" key="8">
    <source>
        <dbReference type="ARBA" id="ARBA00023015"/>
    </source>
</evidence>
<dbReference type="GO" id="GO:0006357">
    <property type="term" value="P:regulation of transcription by RNA polymerase II"/>
    <property type="evidence" value="ECO:0007669"/>
    <property type="project" value="TreeGrafter"/>
</dbReference>
<evidence type="ECO:0000256" key="19">
    <source>
        <dbReference type="SAM" id="MobiDB-lite"/>
    </source>
</evidence>
<dbReference type="InterPro" id="IPR036388">
    <property type="entry name" value="WH-like_DNA-bd_sf"/>
</dbReference>
<dbReference type="GO" id="GO:0003682">
    <property type="term" value="F:chromatin binding"/>
    <property type="evidence" value="ECO:0007669"/>
    <property type="project" value="TreeGrafter"/>
</dbReference>
<dbReference type="GO" id="GO:0003712">
    <property type="term" value="F:transcription coregulator activity"/>
    <property type="evidence" value="ECO:0007669"/>
    <property type="project" value="TreeGrafter"/>
</dbReference>
<evidence type="ECO:0000256" key="17">
    <source>
        <dbReference type="ARBA" id="ARBA00048940"/>
    </source>
</evidence>
<dbReference type="PANTHER" id="PTHR10615:SF218">
    <property type="entry name" value="HISTONE ACETYLTRANSFERASE ESA1"/>
    <property type="match status" value="1"/>
</dbReference>
<dbReference type="FunFam" id="3.30.60.60:FF:000001">
    <property type="entry name" value="Histone acetyltransferase"/>
    <property type="match status" value="1"/>
</dbReference>
<comment type="similarity">
    <text evidence="2">Belongs to the MYST (SAS/MOZ) family.</text>
</comment>
<dbReference type="InterPro" id="IPR016197">
    <property type="entry name" value="Chromo-like_dom_sf"/>
</dbReference>
<keyword evidence="6" id="KW-0156">Chromatin regulator</keyword>
<dbReference type="SUPFAM" id="SSF54160">
    <property type="entry name" value="Chromo domain-like"/>
    <property type="match status" value="1"/>
</dbReference>
<dbReference type="GO" id="GO:0004402">
    <property type="term" value="F:histone acetyltransferase activity"/>
    <property type="evidence" value="ECO:0007669"/>
    <property type="project" value="InterPro"/>
</dbReference>
<evidence type="ECO:0000256" key="2">
    <source>
        <dbReference type="ARBA" id="ARBA00010107"/>
    </source>
</evidence>